<evidence type="ECO:0000256" key="2">
    <source>
        <dbReference type="ARBA" id="ARBA00023315"/>
    </source>
</evidence>
<dbReference type="GO" id="GO:0006654">
    <property type="term" value="P:phosphatidic acid biosynthetic process"/>
    <property type="evidence" value="ECO:0007669"/>
    <property type="project" value="TreeGrafter"/>
</dbReference>
<dbReference type="AlphaFoldDB" id="A0A419V385"/>
<dbReference type="PANTHER" id="PTHR10434:SF11">
    <property type="entry name" value="1-ACYL-SN-GLYCEROL-3-PHOSPHATE ACYLTRANSFERASE"/>
    <property type="match status" value="1"/>
</dbReference>
<dbReference type="RefSeq" id="WP_120193267.1">
    <property type="nucleotide sequence ID" value="NZ_RAPK01000009.1"/>
</dbReference>
<dbReference type="Pfam" id="PF01553">
    <property type="entry name" value="Acyltransferase"/>
    <property type="match status" value="1"/>
</dbReference>
<name>A0A419V385_9BACL</name>
<evidence type="ECO:0000259" key="3">
    <source>
        <dbReference type="SMART" id="SM00563"/>
    </source>
</evidence>
<protein>
    <submittedName>
        <fullName evidence="4">1-acyl-sn-glycerol-3-phosphate acyltransferase</fullName>
    </submittedName>
</protein>
<feature type="domain" description="Phospholipid/glycerol acyltransferase" evidence="3">
    <location>
        <begin position="35"/>
        <end position="147"/>
    </location>
</feature>
<dbReference type="SUPFAM" id="SSF69593">
    <property type="entry name" value="Glycerol-3-phosphate (1)-acyltransferase"/>
    <property type="match status" value="1"/>
</dbReference>
<accession>A0A419V385</accession>
<dbReference type="SMART" id="SM00563">
    <property type="entry name" value="PlsC"/>
    <property type="match status" value="1"/>
</dbReference>
<dbReference type="GO" id="GO:0003841">
    <property type="term" value="F:1-acylglycerol-3-phosphate O-acyltransferase activity"/>
    <property type="evidence" value="ECO:0007669"/>
    <property type="project" value="TreeGrafter"/>
</dbReference>
<evidence type="ECO:0000313" key="4">
    <source>
        <dbReference type="EMBL" id="RKD72871.1"/>
    </source>
</evidence>
<keyword evidence="5" id="KW-1185">Reference proteome</keyword>
<dbReference type="InterPro" id="IPR002123">
    <property type="entry name" value="Plipid/glycerol_acylTrfase"/>
</dbReference>
<keyword evidence="2 4" id="KW-0012">Acyltransferase</keyword>
<dbReference type="Proteomes" id="UP000285120">
    <property type="component" value="Unassembled WGS sequence"/>
</dbReference>
<dbReference type="EMBL" id="RAPK01000009">
    <property type="protein sequence ID" value="RKD72871.1"/>
    <property type="molecule type" value="Genomic_DNA"/>
</dbReference>
<reference evidence="4 5" key="1">
    <citation type="submission" date="2018-09" db="EMBL/GenBank/DDBJ databases">
        <title>Genomic Encyclopedia of Archaeal and Bacterial Type Strains, Phase II (KMG-II): from individual species to whole genera.</title>
        <authorList>
            <person name="Goeker M."/>
        </authorList>
    </citation>
    <scope>NUCLEOTIDE SEQUENCE [LARGE SCALE GENOMIC DNA]</scope>
    <source>
        <strain evidence="4 5">DSM 17008</strain>
    </source>
</reference>
<evidence type="ECO:0000313" key="5">
    <source>
        <dbReference type="Proteomes" id="UP000285120"/>
    </source>
</evidence>
<proteinExistence type="predicted"/>
<organism evidence="4 5">
    <name type="scientific">Sinobaca qinghaiensis</name>
    <dbReference type="NCBI Taxonomy" id="342944"/>
    <lineage>
        <taxon>Bacteria</taxon>
        <taxon>Bacillati</taxon>
        <taxon>Bacillota</taxon>
        <taxon>Bacilli</taxon>
        <taxon>Bacillales</taxon>
        <taxon>Sporolactobacillaceae</taxon>
        <taxon>Sinobaca</taxon>
    </lineage>
</organism>
<sequence length="196" mass="21335">MRLYTIGKALCGIFFRAALRVEIEGKENLPAEGPVLICSNHVSNFDPPLVGTFIKRDVVFMAKEELVTNRFAGPIISRLEVMPVKRGMADRQALKQGLQILKDGKVLCLFPEGTRSKTGAIGEGLSGAGFFALRSSAVVVPVAITGEFKPFGKVKLSYGAPVNMSKLRIEKANAETATKVIMKSIRELKESQVLLK</sequence>
<dbReference type="CDD" id="cd07989">
    <property type="entry name" value="LPLAT_AGPAT-like"/>
    <property type="match status" value="1"/>
</dbReference>
<keyword evidence="1 4" id="KW-0808">Transferase</keyword>
<gene>
    <name evidence="4" type="ORF">ATL39_2067</name>
</gene>
<comment type="caution">
    <text evidence="4">The sequence shown here is derived from an EMBL/GenBank/DDBJ whole genome shotgun (WGS) entry which is preliminary data.</text>
</comment>
<evidence type="ECO:0000256" key="1">
    <source>
        <dbReference type="ARBA" id="ARBA00022679"/>
    </source>
</evidence>
<dbReference type="PANTHER" id="PTHR10434">
    <property type="entry name" value="1-ACYL-SN-GLYCEROL-3-PHOSPHATE ACYLTRANSFERASE"/>
    <property type="match status" value="1"/>
</dbReference>
<dbReference type="OrthoDB" id="9803035at2"/>